<organism evidence="3 4">
    <name type="scientific">Ephemerocybe angulata</name>
    <dbReference type="NCBI Taxonomy" id="980116"/>
    <lineage>
        <taxon>Eukaryota</taxon>
        <taxon>Fungi</taxon>
        <taxon>Dikarya</taxon>
        <taxon>Basidiomycota</taxon>
        <taxon>Agaricomycotina</taxon>
        <taxon>Agaricomycetes</taxon>
        <taxon>Agaricomycetidae</taxon>
        <taxon>Agaricales</taxon>
        <taxon>Agaricineae</taxon>
        <taxon>Psathyrellaceae</taxon>
        <taxon>Ephemerocybe</taxon>
    </lineage>
</organism>
<protein>
    <submittedName>
        <fullName evidence="3">Glycosyl hydrolase family 85-domain-containing protein</fullName>
    </submittedName>
</protein>
<evidence type="ECO:0000313" key="3">
    <source>
        <dbReference type="EMBL" id="KAF6743530.1"/>
    </source>
</evidence>
<keyword evidence="4" id="KW-1185">Reference proteome</keyword>
<keyword evidence="3" id="KW-0378">Hydrolase</keyword>
<gene>
    <name evidence="3" type="ORF">DFP72DRAFT_1079936</name>
</gene>
<dbReference type="AlphaFoldDB" id="A0A8H6HBQ8"/>
<feature type="compositionally biased region" description="Basic and acidic residues" evidence="1">
    <location>
        <begin position="814"/>
        <end position="828"/>
    </location>
</feature>
<comment type="caution">
    <text evidence="3">The sequence shown here is derived from an EMBL/GenBank/DDBJ whole genome shotgun (WGS) entry which is preliminary data.</text>
</comment>
<evidence type="ECO:0000313" key="4">
    <source>
        <dbReference type="Proteomes" id="UP000521943"/>
    </source>
</evidence>
<dbReference type="PANTHER" id="PTHR13246:SF1">
    <property type="entry name" value="CYTOSOLIC ENDO-BETA-N-ACETYLGLUCOSAMINIDASE"/>
    <property type="match status" value="1"/>
</dbReference>
<sequence>MPLAGTKTRKSPLPLYFDNLAALDTWRATVAGPIDHSEGVLKFIARKLRPADSVGKGKLLVSHDFKGGYVEDPFSKSYTFNWWSSTEHFNYFSHRRITIPPPEWITAAHRAGTTMLGTIIFEGGSELDMLRMLMGKVPGINTASEVETQANSTLPLTPYYAELLADIAAERGFDGYLLNIEIGLGRGAEQARVLAAWITILQAEMIKKVGPHAQTIWYDSVTIRGELWWQDRLNSANLPFFLNSTGIFTNYWWYNDAPGKEVVYFNKLDPNLTGQTQDPHPQVVKHTVQDIYVGIDVWGRGSHGGGGFGSYRALDHIAPQTLGLSCALFAQGWTWETEENNPGWNWDSFWNYDSSLWVGPASGTVTVPPLQIKGGETPCTHGPFTPLATYFPQLPPPEPYDLPFYTNFSPGIGDSWFVEGLKVWQSVRGWTDMDKQTLVGDLIWPRPKVTRLDSRTDAVPIGITKLNMADAWNGGNSIRITLSIPGSSNAYSALWVPIQTLNLTSRRKYEATAVYKAPTLANAETEFALGLRTAAGADLMTIVTSSTIDLANGWQKAVVQFEITTPAAGGQVLTQGQLGLIVAVVLKNPSPAVELPFLVGQLAVYPYAPDSYTEYDLVQHWIYFEPDSASTPLNGMLNFEVAVAFDPVPEITITDPEDPRVPWHLQPTKTWFPKFLYFNVYAQQLPGGAGSTPGPLTWIGTTMYINVGDKKTFYVLQDNLPYSSGQRRYDFKVQPVLETGEVYPAWVSFTSVSVLGGASVEELEAGESQAESSAPSSAETESVQEPLAQADVDKKPKRKSSVTSMLNPLNRMKVKGDKADKGDGALTK</sequence>
<name>A0A8H6HBQ8_9AGAR</name>
<feature type="domain" description="Cytosolic endo-beta-N-acetylglucosaminidase TIM barrel" evidence="2">
    <location>
        <begin position="75"/>
        <end position="416"/>
    </location>
</feature>
<dbReference type="GO" id="GO:0033925">
    <property type="term" value="F:mannosyl-glycoprotein endo-beta-N-acetylglucosaminidase activity"/>
    <property type="evidence" value="ECO:0007669"/>
    <property type="project" value="UniProtKB-EC"/>
</dbReference>
<dbReference type="InterPro" id="IPR032979">
    <property type="entry name" value="ENGase"/>
</dbReference>
<feature type="compositionally biased region" description="Low complexity" evidence="1">
    <location>
        <begin position="766"/>
        <end position="781"/>
    </location>
</feature>
<feature type="region of interest" description="Disordered" evidence="1">
    <location>
        <begin position="763"/>
        <end position="828"/>
    </location>
</feature>
<reference evidence="3 4" key="1">
    <citation type="submission" date="2020-07" db="EMBL/GenBank/DDBJ databases">
        <title>Comparative genomics of pyrophilous fungi reveals a link between fire events and developmental genes.</title>
        <authorList>
            <consortium name="DOE Joint Genome Institute"/>
            <person name="Steindorff A.S."/>
            <person name="Carver A."/>
            <person name="Calhoun S."/>
            <person name="Stillman K."/>
            <person name="Liu H."/>
            <person name="Lipzen A."/>
            <person name="Pangilinan J."/>
            <person name="Labutti K."/>
            <person name="Bruns T.D."/>
            <person name="Grigoriev I.V."/>
        </authorList>
    </citation>
    <scope>NUCLEOTIDE SEQUENCE [LARGE SCALE GENOMIC DNA]</scope>
    <source>
        <strain evidence="3 4">CBS 144469</strain>
    </source>
</reference>
<dbReference type="Proteomes" id="UP000521943">
    <property type="component" value="Unassembled WGS sequence"/>
</dbReference>
<dbReference type="Pfam" id="PF03644">
    <property type="entry name" value="Glyco_hydro_85"/>
    <property type="match status" value="1"/>
</dbReference>
<accession>A0A8H6HBQ8</accession>
<dbReference type="Gene3D" id="3.20.20.80">
    <property type="entry name" value="Glycosidases"/>
    <property type="match status" value="1"/>
</dbReference>
<dbReference type="GO" id="GO:0005829">
    <property type="term" value="C:cytosol"/>
    <property type="evidence" value="ECO:0007669"/>
    <property type="project" value="UniProtKB-SubCell"/>
</dbReference>
<dbReference type="InterPro" id="IPR005201">
    <property type="entry name" value="TIM_ENGase"/>
</dbReference>
<dbReference type="EMBL" id="JACGCI010000142">
    <property type="protein sequence ID" value="KAF6743530.1"/>
    <property type="molecule type" value="Genomic_DNA"/>
</dbReference>
<dbReference type="Gene3D" id="2.60.120.260">
    <property type="entry name" value="Galactose-binding domain-like"/>
    <property type="match status" value="1"/>
</dbReference>
<evidence type="ECO:0000256" key="1">
    <source>
        <dbReference type="SAM" id="MobiDB-lite"/>
    </source>
</evidence>
<dbReference type="PANTHER" id="PTHR13246">
    <property type="entry name" value="ENDO BETA N-ACETYLGLUCOSAMINIDASE"/>
    <property type="match status" value="1"/>
</dbReference>
<proteinExistence type="predicted"/>
<dbReference type="OrthoDB" id="284473at2759"/>
<evidence type="ECO:0000259" key="2">
    <source>
        <dbReference type="Pfam" id="PF03644"/>
    </source>
</evidence>